<comment type="similarity">
    <text evidence="1 2">Belongs to the enoyl-CoA hydratase/isomerase family.</text>
</comment>
<dbReference type="GO" id="GO:0003824">
    <property type="term" value="F:catalytic activity"/>
    <property type="evidence" value="ECO:0007669"/>
    <property type="project" value="InterPro"/>
</dbReference>
<gene>
    <name evidence="4" type="ORF">FNA46_23000</name>
</gene>
<dbReference type="PANTHER" id="PTHR11941:SF54">
    <property type="entry name" value="ENOYL-COA HYDRATASE, MITOCHONDRIAL"/>
    <property type="match status" value="1"/>
</dbReference>
<protein>
    <submittedName>
        <fullName evidence="4">Enoyl-CoA hydratase</fullName>
    </submittedName>
</protein>
<feature type="region of interest" description="Disordered" evidence="3">
    <location>
        <begin position="1"/>
        <end position="37"/>
    </location>
</feature>
<dbReference type="EMBL" id="VJMG01000078">
    <property type="protein sequence ID" value="TRL33501.1"/>
    <property type="molecule type" value="Genomic_DNA"/>
</dbReference>
<dbReference type="InterPro" id="IPR001753">
    <property type="entry name" value="Enoyl-CoA_hydra/iso"/>
</dbReference>
<dbReference type="InterPro" id="IPR029045">
    <property type="entry name" value="ClpP/crotonase-like_dom_sf"/>
</dbReference>
<name>A0A549SV50_9HYPH</name>
<keyword evidence="5" id="KW-1185">Reference proteome</keyword>
<proteinExistence type="inferred from homology"/>
<dbReference type="Gene3D" id="6.20.390.30">
    <property type="match status" value="1"/>
</dbReference>
<evidence type="ECO:0000256" key="1">
    <source>
        <dbReference type="ARBA" id="ARBA00005254"/>
    </source>
</evidence>
<reference evidence="4 5" key="1">
    <citation type="submission" date="2019-07" db="EMBL/GenBank/DDBJ databases">
        <title>Ln-dependent methylotrophs.</title>
        <authorList>
            <person name="Tani A."/>
        </authorList>
    </citation>
    <scope>NUCLEOTIDE SEQUENCE [LARGE SCALE GENOMIC DNA]</scope>
    <source>
        <strain evidence="4 5">SM12</strain>
    </source>
</reference>
<evidence type="ECO:0000313" key="5">
    <source>
        <dbReference type="Proteomes" id="UP000316801"/>
    </source>
</evidence>
<comment type="caution">
    <text evidence="4">The sequence shown here is derived from an EMBL/GenBank/DDBJ whole genome shotgun (WGS) entry which is preliminary data.</text>
</comment>
<dbReference type="Gene3D" id="3.90.226.10">
    <property type="entry name" value="2-enoyl-CoA Hydratase, Chain A, domain 1"/>
    <property type="match status" value="1"/>
</dbReference>
<accession>A0A549SV50</accession>
<dbReference type="NCBIfam" id="NF006452">
    <property type="entry name" value="PRK08788.1"/>
    <property type="match status" value="1"/>
</dbReference>
<organism evidence="4 5">
    <name type="scientific">Rhizobium straminoryzae</name>
    <dbReference type="NCBI Taxonomy" id="1387186"/>
    <lineage>
        <taxon>Bacteria</taxon>
        <taxon>Pseudomonadati</taxon>
        <taxon>Pseudomonadota</taxon>
        <taxon>Alphaproteobacteria</taxon>
        <taxon>Hyphomicrobiales</taxon>
        <taxon>Rhizobiaceae</taxon>
        <taxon>Rhizobium/Agrobacterium group</taxon>
        <taxon>Rhizobium</taxon>
    </lineage>
</organism>
<dbReference type="PROSITE" id="PS00166">
    <property type="entry name" value="ENOYL_COA_HYDRATASE"/>
    <property type="match status" value="1"/>
</dbReference>
<feature type="compositionally biased region" description="Basic and acidic residues" evidence="3">
    <location>
        <begin position="1"/>
        <end position="10"/>
    </location>
</feature>
<dbReference type="InterPro" id="IPR018376">
    <property type="entry name" value="Enoyl-CoA_hyd/isom_CS"/>
</dbReference>
<dbReference type="CDD" id="cd06558">
    <property type="entry name" value="crotonase-like"/>
    <property type="match status" value="1"/>
</dbReference>
<dbReference type="PANTHER" id="PTHR11941">
    <property type="entry name" value="ENOYL-COA HYDRATASE-RELATED"/>
    <property type="match status" value="1"/>
</dbReference>
<dbReference type="Proteomes" id="UP000316801">
    <property type="component" value="Unassembled WGS sequence"/>
</dbReference>
<dbReference type="AlphaFoldDB" id="A0A549SV50"/>
<evidence type="ECO:0000256" key="3">
    <source>
        <dbReference type="SAM" id="MobiDB-lite"/>
    </source>
</evidence>
<dbReference type="SUPFAM" id="SSF52096">
    <property type="entry name" value="ClpP/crotonase"/>
    <property type="match status" value="1"/>
</dbReference>
<evidence type="ECO:0000256" key="2">
    <source>
        <dbReference type="RuleBase" id="RU003707"/>
    </source>
</evidence>
<evidence type="ECO:0000313" key="4">
    <source>
        <dbReference type="EMBL" id="TRL33501.1"/>
    </source>
</evidence>
<dbReference type="GO" id="GO:0006635">
    <property type="term" value="P:fatty acid beta-oxidation"/>
    <property type="evidence" value="ECO:0007669"/>
    <property type="project" value="TreeGrafter"/>
</dbReference>
<dbReference type="Pfam" id="PF00378">
    <property type="entry name" value="ECH_1"/>
    <property type="match status" value="1"/>
</dbReference>
<sequence length="332" mass="37264">MTDVSERQRQAEQASTAVDSANIALEPRQQSAARKPPEGRLAAFADTLPIELSFATASYEQLEVRLDPALKTLWYFMKPTEAPSYTPDLLRDLSALRSRIQKLFERPTDEPPLLYLVNGSKQPNIFNLGGDLGYFADHIRARDRDGLRRYALDCVDLVYSSSQSLDLPIFLISLVQGDALGGGFEAALASDIIIAERKAKFGLPEILFNLFPGMGAYSFLSRRLDPTRATKMIMSGRIYTADELHEMGLVDVVVDNGRGEEGVRDYIVRNSRKHAIQRTMRDVRRRVNPITHQELIDVVDLWVDAAMALEDADLRKIDRLRGAQAKRIEASL</sequence>